<dbReference type="InterPro" id="IPR009057">
    <property type="entry name" value="Homeodomain-like_sf"/>
</dbReference>
<dbReference type="GO" id="GO:0043565">
    <property type="term" value="F:sequence-specific DNA binding"/>
    <property type="evidence" value="ECO:0007669"/>
    <property type="project" value="InterPro"/>
</dbReference>
<dbReference type="InterPro" id="IPR018060">
    <property type="entry name" value="HTH_AraC"/>
</dbReference>
<gene>
    <name evidence="4" type="ORF">DVH21_20475</name>
</gene>
<protein>
    <submittedName>
        <fullName evidence="4">AraC family transcriptional regulator</fullName>
    </submittedName>
</protein>
<sequence>MTTADQAWRQGGNCMDCAQFMTCSTLGVCLGNPTDAARLDSVTRAVEYMTEYLSEPQRLSDIAQAALLSPFHFHRVFRHVTSTTPARFLTALRMAQARNLLVNSNLSVTEVCMAVGYSSLGTFISQFTRLTGMSPRRFRSAMSVFGQVRLSELTDPAADRHCAPGPVGAVTGGPSGGGCAVLALYRSEEPDDVPLTYGVLETNRLSRIRPLADGAYHAVALGFDKTSTLSDVLGDNGRQVEFVGTGGAPIVVRGGRTFRTFQVALRRPRPIDPPLQLTSSVLALAQRRRPQLLATGS</sequence>
<accession>A0A1C6SJ52</accession>
<keyword evidence="1" id="KW-0805">Transcription regulation</keyword>
<evidence type="ECO:0000256" key="2">
    <source>
        <dbReference type="ARBA" id="ARBA00023125"/>
    </source>
</evidence>
<name>A0A1C6SJ52_9ACTN</name>
<dbReference type="AlphaFoldDB" id="A0A1C6SJ52"/>
<dbReference type="OMA" id="FQIALRC"/>
<dbReference type="Proteomes" id="UP000253958">
    <property type="component" value="Chromosome"/>
</dbReference>
<evidence type="ECO:0000256" key="3">
    <source>
        <dbReference type="ARBA" id="ARBA00023163"/>
    </source>
</evidence>
<evidence type="ECO:0000313" key="4">
    <source>
        <dbReference type="EMBL" id="AXH92101.1"/>
    </source>
</evidence>
<organism evidence="4 5">
    <name type="scientific">Micromonospora aurantiaca</name>
    <name type="common">nom. illeg.</name>
    <dbReference type="NCBI Taxonomy" id="47850"/>
    <lineage>
        <taxon>Bacteria</taxon>
        <taxon>Bacillati</taxon>
        <taxon>Actinomycetota</taxon>
        <taxon>Actinomycetes</taxon>
        <taxon>Micromonosporales</taxon>
        <taxon>Micromonosporaceae</taxon>
        <taxon>Micromonospora</taxon>
    </lineage>
</organism>
<reference evidence="4 5" key="2">
    <citation type="submission" date="2018-08" db="EMBL/GenBank/DDBJ databases">
        <title>Streptomyces kandeliansis sp. nov., an endophytic bacterium isolated from mangrove plant.</title>
        <authorList>
            <person name="Wang R."/>
        </authorList>
    </citation>
    <scope>NUCLEOTIDE SEQUENCE [LARGE SCALE GENOMIC DNA]</scope>
    <source>
        <strain evidence="5">H14(2018)</strain>
    </source>
</reference>
<dbReference type="PROSITE" id="PS00041">
    <property type="entry name" value="HTH_ARAC_FAMILY_1"/>
    <property type="match status" value="1"/>
</dbReference>
<dbReference type="EMBL" id="CP031263">
    <property type="protein sequence ID" value="AXH92101.1"/>
    <property type="molecule type" value="Genomic_DNA"/>
</dbReference>
<keyword evidence="2" id="KW-0238">DNA-binding</keyword>
<dbReference type="PROSITE" id="PS01124">
    <property type="entry name" value="HTH_ARAC_FAMILY_2"/>
    <property type="match status" value="1"/>
</dbReference>
<dbReference type="RefSeq" id="WP_013285684.1">
    <property type="nucleotide sequence ID" value="NZ_CBDRIQ010000053.1"/>
</dbReference>
<dbReference type="InterPro" id="IPR018062">
    <property type="entry name" value="HTH_AraC-typ_CS"/>
</dbReference>
<keyword evidence="3" id="KW-0804">Transcription</keyword>
<reference evidence="4 5" key="1">
    <citation type="submission" date="2018-07" db="EMBL/GenBank/DDBJ databases">
        <authorList>
            <person name="Ye Y."/>
        </authorList>
    </citation>
    <scope>NUCLEOTIDE SEQUENCE [LARGE SCALE GENOMIC DNA]</scope>
    <source>
        <strain evidence="5">H14(2018)</strain>
    </source>
</reference>
<evidence type="ECO:0000256" key="1">
    <source>
        <dbReference type="ARBA" id="ARBA00023015"/>
    </source>
</evidence>
<dbReference type="GO" id="GO:0003700">
    <property type="term" value="F:DNA-binding transcription factor activity"/>
    <property type="evidence" value="ECO:0007669"/>
    <property type="project" value="InterPro"/>
</dbReference>
<dbReference type="PANTHER" id="PTHR43280:SF28">
    <property type="entry name" value="HTH-TYPE TRANSCRIPTIONAL ACTIVATOR RHAS"/>
    <property type="match status" value="1"/>
</dbReference>
<dbReference type="Gene3D" id="1.10.10.60">
    <property type="entry name" value="Homeodomain-like"/>
    <property type="match status" value="2"/>
</dbReference>
<dbReference type="Pfam" id="PF12833">
    <property type="entry name" value="HTH_18"/>
    <property type="match status" value="1"/>
</dbReference>
<dbReference type="PANTHER" id="PTHR43280">
    <property type="entry name" value="ARAC-FAMILY TRANSCRIPTIONAL REGULATOR"/>
    <property type="match status" value="1"/>
</dbReference>
<dbReference type="SMART" id="SM00342">
    <property type="entry name" value="HTH_ARAC"/>
    <property type="match status" value="1"/>
</dbReference>
<proteinExistence type="predicted"/>
<dbReference type="SUPFAM" id="SSF46689">
    <property type="entry name" value="Homeodomain-like"/>
    <property type="match status" value="2"/>
</dbReference>
<evidence type="ECO:0000313" key="5">
    <source>
        <dbReference type="Proteomes" id="UP000253958"/>
    </source>
</evidence>